<protein>
    <submittedName>
        <fullName evidence="1">Uncharacterized protein</fullName>
    </submittedName>
</protein>
<sequence>MKQRQQLKASMRKEKEEELALFLEMKKRKKEKNYHLLNTFEEFDVPLGATPVTAPIFNISSSTPAPARKTGADDFLNFENDKNDYDC</sequence>
<proteinExistence type="predicted"/>
<evidence type="ECO:0000313" key="1">
    <source>
        <dbReference type="EMBL" id="KAK9922482.1"/>
    </source>
</evidence>
<reference evidence="1 2" key="1">
    <citation type="journal article" date="2023" name="G3 (Bethesda)">
        <title>A chromosome-length genome assembly and annotation of blackberry (Rubus argutus, cv. 'Hillquist').</title>
        <authorList>
            <person name="Bruna T."/>
            <person name="Aryal R."/>
            <person name="Dudchenko O."/>
            <person name="Sargent D.J."/>
            <person name="Mead D."/>
            <person name="Buti M."/>
            <person name="Cavallini A."/>
            <person name="Hytonen T."/>
            <person name="Andres J."/>
            <person name="Pham M."/>
            <person name="Weisz D."/>
            <person name="Mascagni F."/>
            <person name="Usai G."/>
            <person name="Natali L."/>
            <person name="Bassil N."/>
            <person name="Fernandez G.E."/>
            <person name="Lomsadze A."/>
            <person name="Armour M."/>
            <person name="Olukolu B."/>
            <person name="Poorten T."/>
            <person name="Britton C."/>
            <person name="Davik J."/>
            <person name="Ashrafi H."/>
            <person name="Aiden E.L."/>
            <person name="Borodovsky M."/>
            <person name="Worthington M."/>
        </authorList>
    </citation>
    <scope>NUCLEOTIDE SEQUENCE [LARGE SCALE GENOMIC DNA]</scope>
    <source>
        <strain evidence="1">PI 553951</strain>
    </source>
</reference>
<dbReference type="GO" id="GO:0043622">
    <property type="term" value="P:cortical microtubule organization"/>
    <property type="evidence" value="ECO:0007669"/>
    <property type="project" value="TreeGrafter"/>
</dbReference>
<organism evidence="1 2">
    <name type="scientific">Rubus argutus</name>
    <name type="common">Southern blackberry</name>
    <dbReference type="NCBI Taxonomy" id="59490"/>
    <lineage>
        <taxon>Eukaryota</taxon>
        <taxon>Viridiplantae</taxon>
        <taxon>Streptophyta</taxon>
        <taxon>Embryophyta</taxon>
        <taxon>Tracheophyta</taxon>
        <taxon>Spermatophyta</taxon>
        <taxon>Magnoliopsida</taxon>
        <taxon>eudicotyledons</taxon>
        <taxon>Gunneridae</taxon>
        <taxon>Pentapetalae</taxon>
        <taxon>rosids</taxon>
        <taxon>fabids</taxon>
        <taxon>Rosales</taxon>
        <taxon>Rosaceae</taxon>
        <taxon>Rosoideae</taxon>
        <taxon>Rosoideae incertae sedis</taxon>
        <taxon>Rubus</taxon>
    </lineage>
</organism>
<keyword evidence="2" id="KW-1185">Reference proteome</keyword>
<evidence type="ECO:0000313" key="2">
    <source>
        <dbReference type="Proteomes" id="UP001457282"/>
    </source>
</evidence>
<comment type="caution">
    <text evidence="1">The sequence shown here is derived from an EMBL/GenBank/DDBJ whole genome shotgun (WGS) entry which is preliminary data.</text>
</comment>
<dbReference type="Proteomes" id="UP001457282">
    <property type="component" value="Unassembled WGS sequence"/>
</dbReference>
<dbReference type="GO" id="GO:0055028">
    <property type="term" value="C:cortical microtubule"/>
    <property type="evidence" value="ECO:0007669"/>
    <property type="project" value="TreeGrafter"/>
</dbReference>
<dbReference type="EMBL" id="JBEDUW010000006">
    <property type="protein sequence ID" value="KAK9922482.1"/>
    <property type="molecule type" value="Genomic_DNA"/>
</dbReference>
<gene>
    <name evidence="1" type="ORF">M0R45_030944</name>
</gene>
<dbReference type="AlphaFoldDB" id="A0AAW1WDA5"/>
<dbReference type="PANTHER" id="PTHR31949:SF20">
    <property type="entry name" value="OS01G0141900 PROTEIN"/>
    <property type="match status" value="1"/>
</dbReference>
<name>A0AAW1WDA5_RUBAR</name>
<accession>A0AAW1WDA5</accession>
<dbReference type="PANTHER" id="PTHR31949">
    <property type="entry name" value="GASTRIC MUCIN-LIKE PROTEIN"/>
    <property type="match status" value="1"/>
</dbReference>